<evidence type="ECO:0000256" key="1">
    <source>
        <dbReference type="ARBA" id="ARBA00022527"/>
    </source>
</evidence>
<dbReference type="SMART" id="SM00054">
    <property type="entry name" value="EFh"/>
    <property type="match status" value="2"/>
</dbReference>
<feature type="domain" description="EF-hand" evidence="6">
    <location>
        <begin position="152"/>
        <end position="187"/>
    </location>
</feature>
<evidence type="ECO:0000259" key="6">
    <source>
        <dbReference type="PROSITE" id="PS50222"/>
    </source>
</evidence>
<evidence type="ECO:0000313" key="7">
    <source>
        <dbReference type="EMBL" id="GJM88076.1"/>
    </source>
</evidence>
<proteinExistence type="predicted"/>
<reference evidence="7" key="2">
    <citation type="submission" date="2021-12" db="EMBL/GenBank/DDBJ databases">
        <title>Resequencing data analysis of finger millet.</title>
        <authorList>
            <person name="Hatakeyama M."/>
            <person name="Aluri S."/>
            <person name="Balachadran M.T."/>
            <person name="Sivarajan S.R."/>
            <person name="Poveda L."/>
            <person name="Shimizu-Inatsugi R."/>
            <person name="Schlapbach R."/>
            <person name="Sreeman S.M."/>
            <person name="Shimizu K.K."/>
        </authorList>
    </citation>
    <scope>NUCLEOTIDE SEQUENCE</scope>
</reference>
<organism evidence="7 8">
    <name type="scientific">Eleusine coracana subsp. coracana</name>
    <dbReference type="NCBI Taxonomy" id="191504"/>
    <lineage>
        <taxon>Eukaryota</taxon>
        <taxon>Viridiplantae</taxon>
        <taxon>Streptophyta</taxon>
        <taxon>Embryophyta</taxon>
        <taxon>Tracheophyta</taxon>
        <taxon>Spermatophyta</taxon>
        <taxon>Magnoliopsida</taxon>
        <taxon>Liliopsida</taxon>
        <taxon>Poales</taxon>
        <taxon>Poaceae</taxon>
        <taxon>PACMAD clade</taxon>
        <taxon>Chloridoideae</taxon>
        <taxon>Cynodonteae</taxon>
        <taxon>Eleusininae</taxon>
        <taxon>Eleusine</taxon>
    </lineage>
</organism>
<dbReference type="GO" id="GO:0005524">
    <property type="term" value="F:ATP binding"/>
    <property type="evidence" value="ECO:0007669"/>
    <property type="project" value="UniProtKB-KW"/>
</dbReference>
<protein>
    <recommendedName>
        <fullName evidence="6">EF-hand domain-containing protein</fullName>
    </recommendedName>
</protein>
<evidence type="ECO:0000313" key="8">
    <source>
        <dbReference type="Proteomes" id="UP001054889"/>
    </source>
</evidence>
<dbReference type="GO" id="GO:0004674">
    <property type="term" value="F:protein serine/threonine kinase activity"/>
    <property type="evidence" value="ECO:0007669"/>
    <property type="project" value="UniProtKB-KW"/>
</dbReference>
<dbReference type="SUPFAM" id="SSF47473">
    <property type="entry name" value="EF-hand"/>
    <property type="match status" value="1"/>
</dbReference>
<evidence type="ECO:0000256" key="2">
    <source>
        <dbReference type="ARBA" id="ARBA00022679"/>
    </source>
</evidence>
<dbReference type="PANTHER" id="PTHR24349">
    <property type="entry name" value="SERINE/THREONINE-PROTEIN KINASE"/>
    <property type="match status" value="1"/>
</dbReference>
<dbReference type="InterPro" id="IPR002048">
    <property type="entry name" value="EF_hand_dom"/>
</dbReference>
<keyword evidence="1" id="KW-0723">Serine/threonine-protein kinase</keyword>
<dbReference type="Proteomes" id="UP001054889">
    <property type="component" value="Unassembled WGS sequence"/>
</dbReference>
<dbReference type="InterPro" id="IPR011992">
    <property type="entry name" value="EF-hand-dom_pair"/>
</dbReference>
<reference evidence="7" key="1">
    <citation type="journal article" date="2018" name="DNA Res.">
        <title>Multiple hybrid de novo genome assembly of finger millet, an orphan allotetraploid crop.</title>
        <authorList>
            <person name="Hatakeyama M."/>
            <person name="Aluri S."/>
            <person name="Balachadran M.T."/>
            <person name="Sivarajan S.R."/>
            <person name="Patrignani A."/>
            <person name="Gruter S."/>
            <person name="Poveda L."/>
            <person name="Shimizu-Inatsugi R."/>
            <person name="Baeten J."/>
            <person name="Francoijs K.J."/>
            <person name="Nataraja K.N."/>
            <person name="Reddy Y.A.N."/>
            <person name="Phadnis S."/>
            <person name="Ravikumar R.L."/>
            <person name="Schlapbach R."/>
            <person name="Sreeman S.M."/>
            <person name="Shimizu K.K."/>
        </authorList>
    </citation>
    <scope>NUCLEOTIDE SEQUENCE</scope>
</reference>
<accession>A0AAV5BQ23</accession>
<gene>
    <name evidence="7" type="primary">ga04100</name>
    <name evidence="7" type="ORF">PR202_ga04100</name>
</gene>
<evidence type="ECO:0000256" key="3">
    <source>
        <dbReference type="ARBA" id="ARBA00022741"/>
    </source>
</evidence>
<dbReference type="CDD" id="cd00051">
    <property type="entry name" value="EFh"/>
    <property type="match status" value="1"/>
</dbReference>
<sequence length="233" mass="26702">MPRHGCRHQARENFLLLSEDDDALKAMDFGLSVWDWEVFRDIAADKVPTTSRPRCSRVMLYTSSLLECRPFGRRTRTASSRQDFVVGPRILSKRCSTSINPKERLTAFHVLDHPWIKQDGDAPDTPLDNVVLNRLKQFRAMNQFKKATLIQEEITGLKKMFKNMDKDNSWTITLEELKNGLAKHGTKLSDGQINKQLMDANGRIDYSEFVALMRKGTAGPETTNPKKRHDLVL</sequence>
<dbReference type="InterPro" id="IPR050205">
    <property type="entry name" value="CDPK_Ser/Thr_kinases"/>
</dbReference>
<name>A0AAV5BQ23_ELECO</name>
<dbReference type="GO" id="GO:0005509">
    <property type="term" value="F:calcium ion binding"/>
    <property type="evidence" value="ECO:0007669"/>
    <property type="project" value="InterPro"/>
</dbReference>
<dbReference type="Gene3D" id="1.10.238.10">
    <property type="entry name" value="EF-hand"/>
    <property type="match status" value="1"/>
</dbReference>
<keyword evidence="8" id="KW-1185">Reference proteome</keyword>
<dbReference type="Pfam" id="PF13405">
    <property type="entry name" value="EF-hand_6"/>
    <property type="match status" value="1"/>
</dbReference>
<keyword evidence="2" id="KW-0808">Transferase</keyword>
<comment type="caution">
    <text evidence="7">The sequence shown here is derived from an EMBL/GenBank/DDBJ whole genome shotgun (WGS) entry which is preliminary data.</text>
</comment>
<keyword evidence="4" id="KW-0418">Kinase</keyword>
<dbReference type="PROSITE" id="PS50222">
    <property type="entry name" value="EF_HAND_2"/>
    <property type="match status" value="1"/>
</dbReference>
<keyword evidence="5" id="KW-0067">ATP-binding</keyword>
<dbReference type="EMBL" id="BQKI01000002">
    <property type="protein sequence ID" value="GJM88076.1"/>
    <property type="molecule type" value="Genomic_DNA"/>
</dbReference>
<evidence type="ECO:0000256" key="5">
    <source>
        <dbReference type="ARBA" id="ARBA00022840"/>
    </source>
</evidence>
<keyword evidence="3" id="KW-0547">Nucleotide-binding</keyword>
<dbReference type="AlphaFoldDB" id="A0AAV5BQ23"/>
<evidence type="ECO:0000256" key="4">
    <source>
        <dbReference type="ARBA" id="ARBA00022777"/>
    </source>
</evidence>